<dbReference type="Pfam" id="PF17961">
    <property type="entry name" value="Big_8"/>
    <property type="match status" value="1"/>
</dbReference>
<dbReference type="Gene3D" id="2.60.40.1280">
    <property type="match status" value="1"/>
</dbReference>
<evidence type="ECO:0000313" key="12">
    <source>
        <dbReference type="Proteomes" id="UP000633035"/>
    </source>
</evidence>
<dbReference type="InterPro" id="IPR041171">
    <property type="entry name" value="SDR_Ig"/>
</dbReference>
<feature type="domain" description="SpaA-like prealbumin fold" evidence="9">
    <location>
        <begin position="329"/>
        <end position="418"/>
    </location>
</feature>
<dbReference type="Proteomes" id="UP000633035">
    <property type="component" value="Unassembled WGS sequence"/>
</dbReference>
<feature type="domain" description="Collagen binding" evidence="8">
    <location>
        <begin position="188"/>
        <end position="310"/>
    </location>
</feature>
<feature type="region of interest" description="Disordered" evidence="7">
    <location>
        <begin position="312"/>
        <end position="331"/>
    </location>
</feature>
<gene>
    <name evidence="11" type="ORF">JI642_14860</name>
</gene>
<dbReference type="RefSeq" id="WP_038407975.1">
    <property type="nucleotide sequence ID" value="NZ_CP009575.1"/>
</dbReference>
<sequence>MMKKSKRRSKLKQIGLLFLSAILLVNVIFQTSALKADAATSYGSDFLKTLELQDEDGNASTDFDKYDNVKIHYTWEIPNSADVKAGDTMDFTLPAEIILQANSNFELKDSKGNVVGNATASSRTGKVTVTFTDYVENNSDINGSLDFWSGWNKEIINESENYPVEFPLNGETTTITVDISGTPIAPTETAYKYGWVDQDNPEIIHWVVRVNYAEISIENAVYEDTIGANQTLDFSSLQAFHGTYSGDSFTKGAQVPAAAFSQTNGGFKVTLGNITDTVRITYDTIATDGGASDKYTNAGSLTGDNYVTREIQNETPYSGGNGSGDGTTGSVELTKIDDTTQKKPLEGAEFKLVNSAGTTVQEGLTTAADGTLSITQLKFDTYQLIETKAPAGYVLDNTPVEFTIDSTHQAISVTKENTTIKGSVSLTKTDSATAAVLAGAEFELQDSTGKTLQTGLTTNEQGILTVTDLELGDYQLVETKAPAGYELDSTPVVFTIGQNSTNVSVTKENTKIPAIPDKPLTPDTPEMPIIPKKPVIPVIPITPAAVLPQAPISRTVIKETTSMVKLPKTGDTPLQSDLGLLLVALSTGSLILLRKNRQG</sequence>
<evidence type="ECO:0000256" key="1">
    <source>
        <dbReference type="ARBA" id="ARBA00004168"/>
    </source>
</evidence>
<feature type="domain" description="SpaA-like prealbumin fold" evidence="9">
    <location>
        <begin position="422"/>
        <end position="510"/>
    </location>
</feature>
<dbReference type="InterPro" id="IPR041033">
    <property type="entry name" value="SpaA_PFL_dom_1"/>
</dbReference>
<evidence type="ECO:0000256" key="6">
    <source>
        <dbReference type="ARBA" id="ARBA00023088"/>
    </source>
</evidence>
<dbReference type="PANTHER" id="PTHR36108:SF13">
    <property type="entry name" value="COLOSSIN-B-RELATED"/>
    <property type="match status" value="1"/>
</dbReference>
<organism evidence="11 12">
    <name type="scientific">Listeria ivanovii subsp. londoniensis</name>
    <dbReference type="NCBI Taxonomy" id="202752"/>
    <lineage>
        <taxon>Bacteria</taxon>
        <taxon>Bacillati</taxon>
        <taxon>Bacillota</taxon>
        <taxon>Bacilli</taxon>
        <taxon>Bacillales</taxon>
        <taxon>Listeriaceae</taxon>
        <taxon>Listeria</taxon>
    </lineage>
</organism>
<evidence type="ECO:0000313" key="11">
    <source>
        <dbReference type="EMBL" id="MBK1963353.1"/>
    </source>
</evidence>
<reference evidence="11 12" key="1">
    <citation type="submission" date="2021-01" db="EMBL/GenBank/DDBJ databases">
        <title>Listeria ivanovii strains from Norway.</title>
        <authorList>
            <person name="Fagerlund A."/>
        </authorList>
    </citation>
    <scope>NUCLEOTIDE SEQUENCE [LARGE SCALE GENOMIC DNA]</scope>
    <source>
        <strain evidence="11 12">MF6989</strain>
    </source>
</reference>
<proteinExistence type="inferred from homology"/>
<evidence type="ECO:0000256" key="2">
    <source>
        <dbReference type="ARBA" id="ARBA00007257"/>
    </source>
</evidence>
<dbReference type="InterPro" id="IPR008966">
    <property type="entry name" value="Adhesion_dom_sf"/>
</dbReference>
<keyword evidence="5" id="KW-0732">Signal</keyword>
<dbReference type="EMBL" id="JAENOF010000035">
    <property type="protein sequence ID" value="MBK1963353.1"/>
    <property type="molecule type" value="Genomic_DNA"/>
</dbReference>
<dbReference type="PANTHER" id="PTHR36108">
    <property type="entry name" value="COLOSSIN-B-RELATED"/>
    <property type="match status" value="1"/>
</dbReference>
<keyword evidence="4" id="KW-0964">Secreted</keyword>
<comment type="similarity">
    <text evidence="2">Belongs to the serine-aspartate repeat-containing protein (SDr) family.</text>
</comment>
<dbReference type="Pfam" id="PF05737">
    <property type="entry name" value="Collagen_bind"/>
    <property type="match status" value="1"/>
</dbReference>
<dbReference type="InterPro" id="IPR008456">
    <property type="entry name" value="Collagen-bd_dom"/>
</dbReference>
<comment type="subcellular location">
    <subcellularLocation>
        <location evidence="1">Secreted</location>
        <location evidence="1">Cell wall</location>
        <topology evidence="1">Peptidoglycan-anchor</topology>
    </subcellularLocation>
</comment>
<name>A0ABS1G8Y4_LISIV</name>
<keyword evidence="3" id="KW-0134">Cell wall</keyword>
<dbReference type="Gene3D" id="2.60.40.10">
    <property type="entry name" value="Immunoglobulins"/>
    <property type="match status" value="2"/>
</dbReference>
<dbReference type="Gene3D" id="2.60.40.740">
    <property type="match status" value="1"/>
</dbReference>
<comment type="caution">
    <text evidence="11">The sequence shown here is derived from an EMBL/GenBank/DDBJ whole genome shotgun (WGS) entry which is preliminary data.</text>
</comment>
<keyword evidence="11" id="KW-0176">Collagen</keyword>
<evidence type="ECO:0000259" key="10">
    <source>
        <dbReference type="Pfam" id="PF17961"/>
    </source>
</evidence>
<evidence type="ECO:0000259" key="9">
    <source>
        <dbReference type="Pfam" id="PF17802"/>
    </source>
</evidence>
<feature type="domain" description="SDR-like Ig" evidence="10">
    <location>
        <begin position="63"/>
        <end position="161"/>
    </location>
</feature>
<dbReference type="SUPFAM" id="SSF49401">
    <property type="entry name" value="Bacterial adhesins"/>
    <property type="match status" value="2"/>
</dbReference>
<evidence type="ECO:0000256" key="5">
    <source>
        <dbReference type="ARBA" id="ARBA00022729"/>
    </source>
</evidence>
<keyword evidence="6" id="KW-0572">Peptidoglycan-anchor</keyword>
<dbReference type="InterPro" id="IPR011252">
    <property type="entry name" value="Fibrogen-bd_dom1"/>
</dbReference>
<dbReference type="SUPFAM" id="SSF49478">
    <property type="entry name" value="Cna protein B-type domain"/>
    <property type="match status" value="2"/>
</dbReference>
<keyword evidence="12" id="KW-1185">Reference proteome</keyword>
<accession>A0ABS1G8Y4</accession>
<dbReference type="InterPro" id="IPR013783">
    <property type="entry name" value="Ig-like_fold"/>
</dbReference>
<evidence type="ECO:0000256" key="3">
    <source>
        <dbReference type="ARBA" id="ARBA00022512"/>
    </source>
</evidence>
<evidence type="ECO:0000256" key="4">
    <source>
        <dbReference type="ARBA" id="ARBA00022525"/>
    </source>
</evidence>
<dbReference type="Pfam" id="PF17802">
    <property type="entry name" value="SpaA"/>
    <property type="match status" value="2"/>
</dbReference>
<evidence type="ECO:0000256" key="7">
    <source>
        <dbReference type="SAM" id="MobiDB-lite"/>
    </source>
</evidence>
<protein>
    <submittedName>
        <fullName evidence="11">Collagen binding domain-containing protein</fullName>
    </submittedName>
</protein>
<evidence type="ECO:0000259" key="8">
    <source>
        <dbReference type="Pfam" id="PF05737"/>
    </source>
</evidence>